<dbReference type="InterPro" id="IPR036625">
    <property type="entry name" value="E3-bd_dom_sf"/>
</dbReference>
<comment type="caution">
    <text evidence="10">The sequence shown here is derived from an EMBL/GenBank/DDBJ whole genome shotgun (WGS) entry which is preliminary data.</text>
</comment>
<evidence type="ECO:0000256" key="1">
    <source>
        <dbReference type="ARBA" id="ARBA00001938"/>
    </source>
</evidence>
<evidence type="ECO:0000259" key="9">
    <source>
        <dbReference type="PROSITE" id="PS51826"/>
    </source>
</evidence>
<dbReference type="Pfam" id="PF00364">
    <property type="entry name" value="Biotin_lipoyl"/>
    <property type="match status" value="1"/>
</dbReference>
<feature type="domain" description="Lipoyl-binding" evidence="8">
    <location>
        <begin position="3"/>
        <end position="78"/>
    </location>
</feature>
<evidence type="ECO:0000256" key="3">
    <source>
        <dbReference type="ARBA" id="ARBA00022679"/>
    </source>
</evidence>
<comment type="cofactor">
    <cofactor evidence="1 6">
        <name>(R)-lipoate</name>
        <dbReference type="ChEBI" id="CHEBI:83088"/>
    </cofactor>
</comment>
<evidence type="ECO:0000256" key="2">
    <source>
        <dbReference type="ARBA" id="ARBA00007317"/>
    </source>
</evidence>
<keyword evidence="5 6" id="KW-0012">Acyltransferase</keyword>
<dbReference type="SUPFAM" id="SSF52777">
    <property type="entry name" value="CoA-dependent acyltransferases"/>
    <property type="match status" value="1"/>
</dbReference>
<keyword evidence="4 6" id="KW-0450">Lipoyl</keyword>
<name>A0ABW4FHX8_9PSEU</name>
<dbReference type="Gene3D" id="4.10.320.10">
    <property type="entry name" value="E3-binding domain"/>
    <property type="match status" value="1"/>
</dbReference>
<dbReference type="InterPro" id="IPR004167">
    <property type="entry name" value="PSBD"/>
</dbReference>
<reference evidence="11" key="1">
    <citation type="journal article" date="2019" name="Int. J. Syst. Evol. Microbiol.">
        <title>The Global Catalogue of Microorganisms (GCM) 10K type strain sequencing project: providing services to taxonomists for standard genome sequencing and annotation.</title>
        <authorList>
            <consortium name="The Broad Institute Genomics Platform"/>
            <consortium name="The Broad Institute Genome Sequencing Center for Infectious Disease"/>
            <person name="Wu L."/>
            <person name="Ma J."/>
        </authorList>
    </citation>
    <scope>NUCLEOTIDE SEQUENCE [LARGE SCALE GENOMIC DNA]</scope>
    <source>
        <strain evidence="11">JCM 12165</strain>
    </source>
</reference>
<feature type="domain" description="Peripheral subunit-binding (PSBD)" evidence="9">
    <location>
        <begin position="92"/>
        <end position="129"/>
    </location>
</feature>
<dbReference type="InterPro" id="IPR050743">
    <property type="entry name" value="2-oxoacid_DH_E2_comp"/>
</dbReference>
<accession>A0ABW4FHX8</accession>
<dbReference type="PANTHER" id="PTHR43178">
    <property type="entry name" value="DIHYDROLIPOAMIDE ACETYLTRANSFERASE COMPONENT OF PYRUVATE DEHYDROGENASE COMPLEX"/>
    <property type="match status" value="1"/>
</dbReference>
<dbReference type="PROSITE" id="PS00189">
    <property type="entry name" value="LIPOYL"/>
    <property type="match status" value="1"/>
</dbReference>
<dbReference type="InterPro" id="IPR023213">
    <property type="entry name" value="CAT-like_dom_sf"/>
</dbReference>
<dbReference type="InterPro" id="IPR011053">
    <property type="entry name" value="Single_hybrid_motif"/>
</dbReference>
<dbReference type="InterPro" id="IPR000089">
    <property type="entry name" value="Biotin_lipoyl"/>
</dbReference>
<dbReference type="SUPFAM" id="SSF47005">
    <property type="entry name" value="Peripheral subunit-binding domain of 2-oxo acid dehydrogenase complex"/>
    <property type="match status" value="1"/>
</dbReference>
<evidence type="ECO:0000313" key="10">
    <source>
        <dbReference type="EMBL" id="MFD1530229.1"/>
    </source>
</evidence>
<dbReference type="PROSITE" id="PS50968">
    <property type="entry name" value="BIOTINYL_LIPOYL"/>
    <property type="match status" value="1"/>
</dbReference>
<dbReference type="SUPFAM" id="SSF51230">
    <property type="entry name" value="Single hybrid motif"/>
    <property type="match status" value="1"/>
</dbReference>
<evidence type="ECO:0000256" key="7">
    <source>
        <dbReference type="SAM" id="MobiDB-lite"/>
    </source>
</evidence>
<comment type="similarity">
    <text evidence="2 6">Belongs to the 2-oxoacid dehydrogenase family.</text>
</comment>
<dbReference type="RefSeq" id="WP_343977076.1">
    <property type="nucleotide sequence ID" value="NZ_BAAAJG010000008.1"/>
</dbReference>
<sequence>MAEIVFRLPDVGEGLAEAEVVEWLVSPGAAVRADQPVVTVETAKAQVELPAPADGTIRELARAVGDMVPVGEPLFVLETAAATVPATRNRVLAAPSTRRLAVEHGVDLTTLTGSGPNGRIVPDDVMAAVAAPLKPEPEPEPEPVVQQAPVDTPDTEVRPLRGLRRQTAKAMTAALAVPHITEFREVDATELERAHALLRGDAAARGARLTLLPLLVRVLVAALRRHPELNATFDPDRAELTVHRRLHVGIATATRDGLVVPVLRDAGPRGVPGLGREIARLVEAARERTLTPRDTTGATFTVSNFGSYGTWLGTPLISPPQVAIAGFGRVRDAVVPVDGAPAVRRVLPLAVAADHRVLDGADLGAFVATLERLVTQPLLLLGEDG</sequence>
<evidence type="ECO:0000256" key="5">
    <source>
        <dbReference type="ARBA" id="ARBA00023315"/>
    </source>
</evidence>
<evidence type="ECO:0000259" key="8">
    <source>
        <dbReference type="PROSITE" id="PS50968"/>
    </source>
</evidence>
<dbReference type="Gene3D" id="2.40.50.100">
    <property type="match status" value="1"/>
</dbReference>
<dbReference type="EMBL" id="JBHUCP010000007">
    <property type="protein sequence ID" value="MFD1530229.1"/>
    <property type="molecule type" value="Genomic_DNA"/>
</dbReference>
<feature type="region of interest" description="Disordered" evidence="7">
    <location>
        <begin position="134"/>
        <end position="156"/>
    </location>
</feature>
<protein>
    <recommendedName>
        <fullName evidence="6">Dihydrolipoamide acetyltransferase component of pyruvate dehydrogenase complex</fullName>
        <ecNumber evidence="6">2.3.1.-</ecNumber>
    </recommendedName>
</protein>
<proteinExistence type="inferred from homology"/>
<dbReference type="Gene3D" id="3.30.559.10">
    <property type="entry name" value="Chloramphenicol acetyltransferase-like domain"/>
    <property type="match status" value="1"/>
</dbReference>
<evidence type="ECO:0000256" key="6">
    <source>
        <dbReference type="RuleBase" id="RU003423"/>
    </source>
</evidence>
<dbReference type="CDD" id="cd06849">
    <property type="entry name" value="lipoyl_domain"/>
    <property type="match status" value="1"/>
</dbReference>
<dbReference type="GO" id="GO:0016746">
    <property type="term" value="F:acyltransferase activity"/>
    <property type="evidence" value="ECO:0007669"/>
    <property type="project" value="UniProtKB-KW"/>
</dbReference>
<keyword evidence="3 6" id="KW-0808">Transferase</keyword>
<evidence type="ECO:0000256" key="4">
    <source>
        <dbReference type="ARBA" id="ARBA00022823"/>
    </source>
</evidence>
<dbReference type="PROSITE" id="PS51826">
    <property type="entry name" value="PSBD"/>
    <property type="match status" value="1"/>
</dbReference>
<dbReference type="Proteomes" id="UP001597145">
    <property type="component" value="Unassembled WGS sequence"/>
</dbReference>
<dbReference type="Pfam" id="PF00198">
    <property type="entry name" value="2-oxoacid_dh"/>
    <property type="match status" value="1"/>
</dbReference>
<dbReference type="InterPro" id="IPR003016">
    <property type="entry name" value="2-oxoA_DH_lipoyl-BS"/>
</dbReference>
<keyword evidence="11" id="KW-1185">Reference proteome</keyword>
<evidence type="ECO:0000313" key="11">
    <source>
        <dbReference type="Proteomes" id="UP001597145"/>
    </source>
</evidence>
<dbReference type="EC" id="2.3.1.-" evidence="6"/>
<dbReference type="InterPro" id="IPR001078">
    <property type="entry name" value="2-oxoacid_DH_actylTfrase"/>
</dbReference>
<dbReference type="PANTHER" id="PTHR43178:SF5">
    <property type="entry name" value="LIPOAMIDE ACYLTRANSFERASE COMPONENT OF BRANCHED-CHAIN ALPHA-KETO ACID DEHYDROGENASE COMPLEX, MITOCHONDRIAL"/>
    <property type="match status" value="1"/>
</dbReference>
<gene>
    <name evidence="10" type="ORF">ACFSCY_12320</name>
</gene>
<dbReference type="Pfam" id="PF02817">
    <property type="entry name" value="E3_binding"/>
    <property type="match status" value="1"/>
</dbReference>
<organism evidence="10 11">
    <name type="scientific">Pseudonocardia aurantiaca</name>
    <dbReference type="NCBI Taxonomy" id="75290"/>
    <lineage>
        <taxon>Bacteria</taxon>
        <taxon>Bacillati</taxon>
        <taxon>Actinomycetota</taxon>
        <taxon>Actinomycetes</taxon>
        <taxon>Pseudonocardiales</taxon>
        <taxon>Pseudonocardiaceae</taxon>
        <taxon>Pseudonocardia</taxon>
    </lineage>
</organism>